<gene>
    <name evidence="1" type="ORF">FB471_0693</name>
</gene>
<evidence type="ECO:0000313" key="1">
    <source>
        <dbReference type="EMBL" id="TQJ01031.1"/>
    </source>
</evidence>
<accession>A0A542DD90</accession>
<dbReference type="PANTHER" id="PTHR34822">
    <property type="entry name" value="GRPB DOMAIN PROTEIN (AFU_ORTHOLOGUE AFUA_1G01530)"/>
    <property type="match status" value="1"/>
</dbReference>
<protein>
    <submittedName>
        <fullName evidence="1">GrpB-like predicted nucleotidyltransferase (UPF0157 family)</fullName>
    </submittedName>
</protein>
<reference evidence="1 2" key="1">
    <citation type="submission" date="2019-06" db="EMBL/GenBank/DDBJ databases">
        <title>Sequencing the genomes of 1000 actinobacteria strains.</title>
        <authorList>
            <person name="Klenk H.-P."/>
        </authorList>
    </citation>
    <scope>NUCLEOTIDE SEQUENCE [LARGE SCALE GENOMIC DNA]</scope>
    <source>
        <strain evidence="1 2">DSM 45679</strain>
    </source>
</reference>
<dbReference type="EMBL" id="VFML01000001">
    <property type="protein sequence ID" value="TQJ01031.1"/>
    <property type="molecule type" value="Genomic_DNA"/>
</dbReference>
<dbReference type="OrthoDB" id="9799092at2"/>
<keyword evidence="1" id="KW-0808">Transferase</keyword>
<dbReference type="PANTHER" id="PTHR34822:SF1">
    <property type="entry name" value="GRPB FAMILY PROTEIN"/>
    <property type="match status" value="1"/>
</dbReference>
<dbReference type="SUPFAM" id="SSF81301">
    <property type="entry name" value="Nucleotidyltransferase"/>
    <property type="match status" value="1"/>
</dbReference>
<evidence type="ECO:0000313" key="2">
    <source>
        <dbReference type="Proteomes" id="UP000320876"/>
    </source>
</evidence>
<keyword evidence="2" id="KW-1185">Reference proteome</keyword>
<sequence length="181" mass="20278">MAGEVPAWAYAQPVLRPHDEQWMVQADRECAELTELLGPWLVEGVEHIGSTAVPGLAAKPVLDLMASVADPDEVVTALAGRLATEDWHYVPPETDRRPWRRFFVKPTASGVDRYAHLHLIPEGHPRWREQLAFRDALRSDAQLAREYARLKHRLADEHGNDREGYTAAKGEFVAKVLGQGS</sequence>
<dbReference type="RefSeq" id="WP_141995890.1">
    <property type="nucleotide sequence ID" value="NZ_VFML01000001.1"/>
</dbReference>
<dbReference type="Pfam" id="PF04229">
    <property type="entry name" value="GrpB"/>
    <property type="match status" value="1"/>
</dbReference>
<dbReference type="Gene3D" id="3.30.460.10">
    <property type="entry name" value="Beta Polymerase, domain 2"/>
    <property type="match status" value="1"/>
</dbReference>
<comment type="caution">
    <text evidence="1">The sequence shown here is derived from an EMBL/GenBank/DDBJ whole genome shotgun (WGS) entry which is preliminary data.</text>
</comment>
<organism evidence="1 2">
    <name type="scientific">Amycolatopsis cihanbeyliensis</name>
    <dbReference type="NCBI Taxonomy" id="1128664"/>
    <lineage>
        <taxon>Bacteria</taxon>
        <taxon>Bacillati</taxon>
        <taxon>Actinomycetota</taxon>
        <taxon>Actinomycetes</taxon>
        <taxon>Pseudonocardiales</taxon>
        <taxon>Pseudonocardiaceae</taxon>
        <taxon>Amycolatopsis</taxon>
    </lineage>
</organism>
<name>A0A542DD90_AMYCI</name>
<dbReference type="AlphaFoldDB" id="A0A542DD90"/>
<proteinExistence type="predicted"/>
<dbReference type="InterPro" id="IPR043519">
    <property type="entry name" value="NT_sf"/>
</dbReference>
<dbReference type="InterPro" id="IPR007344">
    <property type="entry name" value="GrpB/CoaE"/>
</dbReference>
<dbReference type="Proteomes" id="UP000320876">
    <property type="component" value="Unassembled WGS sequence"/>
</dbReference>
<dbReference type="GO" id="GO:0016740">
    <property type="term" value="F:transferase activity"/>
    <property type="evidence" value="ECO:0007669"/>
    <property type="project" value="UniProtKB-KW"/>
</dbReference>